<proteinExistence type="predicted"/>
<dbReference type="EMBL" id="JAUGQQ010000005">
    <property type="protein sequence ID" value="MDN3724631.1"/>
    <property type="molecule type" value="Genomic_DNA"/>
</dbReference>
<name>A0ABT8DGX1_9FLAO</name>
<protein>
    <submittedName>
        <fullName evidence="2">DUF4197 domain-containing protein</fullName>
    </submittedName>
</protein>
<dbReference type="RefSeq" id="WP_290254719.1">
    <property type="nucleotide sequence ID" value="NZ_JAUGQQ010000005.1"/>
</dbReference>
<dbReference type="Pfam" id="PF13852">
    <property type="entry name" value="DUF4197"/>
    <property type="match status" value="1"/>
</dbReference>
<accession>A0ABT8DGX1</accession>
<organism evidence="2 3">
    <name type="scientific">Aequorivita aurantiaca</name>
    <dbReference type="NCBI Taxonomy" id="3053356"/>
    <lineage>
        <taxon>Bacteria</taxon>
        <taxon>Pseudomonadati</taxon>
        <taxon>Bacteroidota</taxon>
        <taxon>Flavobacteriia</taxon>
        <taxon>Flavobacteriales</taxon>
        <taxon>Flavobacteriaceae</taxon>
        <taxon>Aequorivita</taxon>
    </lineage>
</organism>
<evidence type="ECO:0000256" key="1">
    <source>
        <dbReference type="SAM" id="SignalP"/>
    </source>
</evidence>
<keyword evidence="3" id="KW-1185">Reference proteome</keyword>
<feature type="signal peptide" evidence="1">
    <location>
        <begin position="1"/>
        <end position="25"/>
    </location>
</feature>
<evidence type="ECO:0000313" key="3">
    <source>
        <dbReference type="Proteomes" id="UP001244787"/>
    </source>
</evidence>
<dbReference type="Proteomes" id="UP001244787">
    <property type="component" value="Unassembled WGS sequence"/>
</dbReference>
<dbReference type="InterPro" id="IPR025245">
    <property type="entry name" value="DUF4197"/>
</dbReference>
<feature type="chain" id="PRO_5046470002" evidence="1">
    <location>
        <begin position="26"/>
        <end position="243"/>
    </location>
</feature>
<reference evidence="2 3" key="1">
    <citation type="submission" date="2023-06" db="EMBL/GenBank/DDBJ databases">
        <authorList>
            <person name="Ye Y.-Q."/>
            <person name="Du Z.-J."/>
        </authorList>
    </citation>
    <scope>NUCLEOTIDE SEQUENCE [LARGE SCALE GENOMIC DNA]</scope>
    <source>
        <strain evidence="2 3">SDUM287046</strain>
    </source>
</reference>
<dbReference type="PROSITE" id="PS51257">
    <property type="entry name" value="PROKAR_LIPOPROTEIN"/>
    <property type="match status" value="1"/>
</dbReference>
<evidence type="ECO:0000313" key="2">
    <source>
        <dbReference type="EMBL" id="MDN3724631.1"/>
    </source>
</evidence>
<comment type="caution">
    <text evidence="2">The sequence shown here is derived from an EMBL/GenBank/DDBJ whole genome shotgun (WGS) entry which is preliminary data.</text>
</comment>
<sequence length="243" mass="27140">MINIKYMRFKKILLLCTTFALISCAELQHVVDTLPNQSGIGIDTNTIAKGLRQALDLGIDKQVTKLTQKDGFYKNQLVKITLPQELQKVDQTLRDIGLGSLADEGLKVLNRAAEDAVREATPIFVNAVKEITFTDAKNILLGADNAATQYLEQRTTNALYSKFNPVIKTSFSKVGADQIWSNIITKYNSVPFVTRVNPDLTDYVTNEALKGVYKMISIEEKQIRNNISARTTPLLKQVFALQD</sequence>
<gene>
    <name evidence="2" type="ORF">QRD02_09565</name>
</gene>
<keyword evidence="1" id="KW-0732">Signal</keyword>